<feature type="signal peptide" evidence="1">
    <location>
        <begin position="1"/>
        <end position="23"/>
    </location>
</feature>
<dbReference type="STRING" id="1028.SAMN05661096_02021"/>
<keyword evidence="3" id="KW-1185">Reference proteome</keyword>
<dbReference type="AlphaFoldDB" id="A0A1X7JW04"/>
<dbReference type="EMBL" id="FXAW01000004">
    <property type="protein sequence ID" value="SMG32320.1"/>
    <property type="molecule type" value="Genomic_DNA"/>
</dbReference>
<dbReference type="Proteomes" id="UP000193804">
    <property type="component" value="Unassembled WGS sequence"/>
</dbReference>
<gene>
    <name evidence="2" type="ORF">SAMN05661096_02021</name>
</gene>
<proteinExistence type="predicted"/>
<dbReference type="Gene3D" id="2.60.40.740">
    <property type="match status" value="1"/>
</dbReference>
<dbReference type="RefSeq" id="WP_139828003.1">
    <property type="nucleotide sequence ID" value="NZ_FXAW01000004.1"/>
</dbReference>
<dbReference type="Pfam" id="PF13573">
    <property type="entry name" value="SprB"/>
    <property type="match status" value="1"/>
</dbReference>
<dbReference type="OrthoDB" id="1488789at2"/>
<evidence type="ECO:0000313" key="2">
    <source>
        <dbReference type="EMBL" id="SMG32320.1"/>
    </source>
</evidence>
<dbReference type="InterPro" id="IPR025667">
    <property type="entry name" value="SprB_repeat"/>
</dbReference>
<organism evidence="2 3">
    <name type="scientific">Marivirga sericea</name>
    <dbReference type="NCBI Taxonomy" id="1028"/>
    <lineage>
        <taxon>Bacteria</taxon>
        <taxon>Pseudomonadati</taxon>
        <taxon>Bacteroidota</taxon>
        <taxon>Cytophagia</taxon>
        <taxon>Cytophagales</taxon>
        <taxon>Marivirgaceae</taxon>
        <taxon>Marivirga</taxon>
    </lineage>
</organism>
<evidence type="ECO:0000313" key="3">
    <source>
        <dbReference type="Proteomes" id="UP000193804"/>
    </source>
</evidence>
<name>A0A1X7JW04_9BACT</name>
<sequence length="231" mass="23883">MRKYLLLIFLSSFLFLGSFQSNAQCPTIGATTVNTCDFASGGVITITFTDGGATEHQNYILFDVNGPVAVSSPFGSVTKSYNPGTQTLTYGNIPDGTYIAGNSADGCPAIGGAGIVIDQTNELSLFVNNVIDDCDNLGSGEIDINTVGGDAPYSYSWSGALPDQEDQTGLSAGSYDVTVTDADNCTFTLTGIVVEEGPDAGTPANATVCNTVNNFDLFGQLTGEDGGGVWT</sequence>
<feature type="non-terminal residue" evidence="2">
    <location>
        <position position="231"/>
    </location>
</feature>
<evidence type="ECO:0000256" key="1">
    <source>
        <dbReference type="SAM" id="SignalP"/>
    </source>
</evidence>
<keyword evidence="1" id="KW-0732">Signal</keyword>
<reference evidence="3" key="1">
    <citation type="submission" date="2017-04" db="EMBL/GenBank/DDBJ databases">
        <authorList>
            <person name="Varghese N."/>
            <person name="Submissions S."/>
        </authorList>
    </citation>
    <scope>NUCLEOTIDE SEQUENCE [LARGE SCALE GENOMIC DNA]</scope>
    <source>
        <strain evidence="3">DSM 4125</strain>
    </source>
</reference>
<accession>A0A1X7JW04</accession>
<feature type="chain" id="PRO_5013027642" description="SprB repeat-containing protein" evidence="1">
    <location>
        <begin position="24"/>
        <end position="231"/>
    </location>
</feature>
<evidence type="ECO:0008006" key="4">
    <source>
        <dbReference type="Google" id="ProtNLM"/>
    </source>
</evidence>
<protein>
    <recommendedName>
        <fullName evidence="4">SprB repeat-containing protein</fullName>
    </recommendedName>
</protein>